<organism evidence="2 3">
    <name type="scientific">Flammeovirga yaeyamensis</name>
    <dbReference type="NCBI Taxonomy" id="367791"/>
    <lineage>
        <taxon>Bacteria</taxon>
        <taxon>Pseudomonadati</taxon>
        <taxon>Bacteroidota</taxon>
        <taxon>Cytophagia</taxon>
        <taxon>Cytophagales</taxon>
        <taxon>Flammeovirgaceae</taxon>
        <taxon>Flammeovirga</taxon>
    </lineage>
</organism>
<evidence type="ECO:0000313" key="2">
    <source>
        <dbReference type="EMBL" id="QWG04318.1"/>
    </source>
</evidence>
<proteinExistence type="predicted"/>
<dbReference type="RefSeq" id="WP_169663797.1">
    <property type="nucleotide sequence ID" value="NZ_CP076133.1"/>
</dbReference>
<gene>
    <name evidence="2" type="ORF">KMW28_25835</name>
</gene>
<sequence length="274" mass="31823">MLKTITLNLTFCFFCITVNAQNSEEIKPFKNKALTISWGWNWSSYSDSDIRFKGKGHDFTLKDVMATHRPTEFDFNAYFVHFTTPQYNFKISYFFNEHWNVSFGVDHMKYVMIQNQDVYINGLINEGTPYDDVYTNEAIQLSQDFLTFEHTDGLNYLYFGLNRFDQLFNFKKINGPNIGVNVTEGFSAGIHLPKTNSKLLGKERNDTFHLSGYGLDVNVGLNLLFFDYVFIQGDLKLGFVHMPDIRSTTNKNDKAEQHFFYNQQAIQIGGRFPI</sequence>
<keyword evidence="1" id="KW-0732">Signal</keyword>
<name>A0AAX1N9S1_9BACT</name>
<dbReference type="Proteomes" id="UP000678679">
    <property type="component" value="Chromosome 2"/>
</dbReference>
<dbReference type="KEGG" id="fya:KMW28_25835"/>
<evidence type="ECO:0000313" key="3">
    <source>
        <dbReference type="Proteomes" id="UP000678679"/>
    </source>
</evidence>
<accession>A0AAX1N9S1</accession>
<feature type="signal peptide" evidence="1">
    <location>
        <begin position="1"/>
        <end position="20"/>
    </location>
</feature>
<dbReference type="AlphaFoldDB" id="A0AAX1N9S1"/>
<feature type="chain" id="PRO_5043466203" description="Outermembrane protein" evidence="1">
    <location>
        <begin position="21"/>
        <end position="274"/>
    </location>
</feature>
<protein>
    <recommendedName>
        <fullName evidence="4">Outermembrane protein</fullName>
    </recommendedName>
</protein>
<keyword evidence="3" id="KW-1185">Reference proteome</keyword>
<dbReference type="EMBL" id="CP076133">
    <property type="protein sequence ID" value="QWG04318.1"/>
    <property type="molecule type" value="Genomic_DNA"/>
</dbReference>
<reference evidence="2 3" key="1">
    <citation type="submission" date="2021-05" db="EMBL/GenBank/DDBJ databases">
        <title>Comparative genomic studies on the polysaccharide-degrading batcterial strains of the Flammeovirga genus.</title>
        <authorList>
            <person name="Zewei F."/>
            <person name="Zheng Z."/>
            <person name="Yu L."/>
            <person name="Ruyue G."/>
            <person name="Yanhong M."/>
            <person name="Yuanyuan C."/>
            <person name="Jingyan G."/>
            <person name="Wenjun H."/>
        </authorList>
    </citation>
    <scope>NUCLEOTIDE SEQUENCE [LARGE SCALE GENOMIC DNA]</scope>
    <source>
        <strain evidence="2 3">NBRC:100898</strain>
    </source>
</reference>
<evidence type="ECO:0008006" key="4">
    <source>
        <dbReference type="Google" id="ProtNLM"/>
    </source>
</evidence>
<evidence type="ECO:0000256" key="1">
    <source>
        <dbReference type="SAM" id="SignalP"/>
    </source>
</evidence>